<dbReference type="Proteomes" id="UP001596292">
    <property type="component" value="Unassembled WGS sequence"/>
</dbReference>
<reference evidence="3" key="1">
    <citation type="journal article" date="2019" name="Int. J. Syst. Evol. Microbiol.">
        <title>The Global Catalogue of Microorganisms (GCM) 10K type strain sequencing project: providing services to taxonomists for standard genome sequencing and annotation.</title>
        <authorList>
            <consortium name="The Broad Institute Genomics Platform"/>
            <consortium name="The Broad Institute Genome Sequencing Center for Infectious Disease"/>
            <person name="Wu L."/>
            <person name="Ma J."/>
        </authorList>
    </citation>
    <scope>NUCLEOTIDE SEQUENCE [LARGE SCALE GENOMIC DNA]</scope>
    <source>
        <strain evidence="3">CCUG 48316</strain>
    </source>
</reference>
<evidence type="ECO:0000313" key="2">
    <source>
        <dbReference type="EMBL" id="MFC6792261.1"/>
    </source>
</evidence>
<dbReference type="EMBL" id="JBHSWN010000001">
    <property type="protein sequence ID" value="MFC6792261.1"/>
    <property type="molecule type" value="Genomic_DNA"/>
</dbReference>
<proteinExistence type="predicted"/>
<organism evidence="2 3">
    <name type="scientific">Methylobacterium komagatae</name>
    <dbReference type="NCBI Taxonomy" id="374425"/>
    <lineage>
        <taxon>Bacteria</taxon>
        <taxon>Pseudomonadati</taxon>
        <taxon>Pseudomonadota</taxon>
        <taxon>Alphaproteobacteria</taxon>
        <taxon>Hyphomicrobiales</taxon>
        <taxon>Methylobacteriaceae</taxon>
        <taxon>Methylobacterium</taxon>
    </lineage>
</organism>
<dbReference type="RefSeq" id="WP_378973933.1">
    <property type="nucleotide sequence ID" value="NZ_JBHSWN010000001.1"/>
</dbReference>
<name>A0ABW2BQH5_9HYPH</name>
<keyword evidence="1" id="KW-0732">Signal</keyword>
<evidence type="ECO:0000256" key="1">
    <source>
        <dbReference type="SAM" id="SignalP"/>
    </source>
</evidence>
<protein>
    <submittedName>
        <fullName evidence="2">Uncharacterized protein</fullName>
    </submittedName>
</protein>
<comment type="caution">
    <text evidence="2">The sequence shown here is derived from an EMBL/GenBank/DDBJ whole genome shotgun (WGS) entry which is preliminary data.</text>
</comment>
<feature type="signal peptide" evidence="1">
    <location>
        <begin position="1"/>
        <end position="22"/>
    </location>
</feature>
<keyword evidence="3" id="KW-1185">Reference proteome</keyword>
<feature type="chain" id="PRO_5045614621" evidence="1">
    <location>
        <begin position="23"/>
        <end position="88"/>
    </location>
</feature>
<evidence type="ECO:0000313" key="3">
    <source>
        <dbReference type="Proteomes" id="UP001596292"/>
    </source>
</evidence>
<gene>
    <name evidence="2" type="ORF">ACFQE0_23440</name>
</gene>
<sequence length="88" mass="8516">MTAPALTLALLLSPLATMQAGASFPAGLAGTLYLAWLAGSMAPTLAGYAEILTSGSAAHRYGGRARVALGAVVGSSSPSCSSQCSASG</sequence>
<accession>A0ABW2BQH5</accession>